<sequence length="170" mass="16842">MTGTTTLTVSGLLAAVLVLIANLRPWWKGNREMKLLVPFGRGFGAAACAAACPGGILGWTHTHAAPVANRAGARASDAATGTSSASGLTTGQLVGLGATGAGVVIVVAFLTVVAYKEAGTKDRRRIIGGVFVGSVLTLTAGVTGALFWLPSALNGIGDAVVAAVQSSGLL</sequence>
<feature type="transmembrane region" description="Helical" evidence="1">
    <location>
        <begin position="6"/>
        <end position="23"/>
    </location>
</feature>
<keyword evidence="1" id="KW-0472">Membrane</keyword>
<evidence type="ECO:0008006" key="4">
    <source>
        <dbReference type="Google" id="ProtNLM"/>
    </source>
</evidence>
<keyword evidence="3" id="KW-1185">Reference proteome</keyword>
<accession>A0ABW0WAR9</accession>
<dbReference type="Proteomes" id="UP001596065">
    <property type="component" value="Unassembled WGS sequence"/>
</dbReference>
<name>A0ABW0WAR9_STRNO</name>
<feature type="transmembrane region" description="Helical" evidence="1">
    <location>
        <begin position="93"/>
        <end position="115"/>
    </location>
</feature>
<dbReference type="EMBL" id="JBHSOE010000003">
    <property type="protein sequence ID" value="MFC5654498.1"/>
    <property type="molecule type" value="Genomic_DNA"/>
</dbReference>
<comment type="caution">
    <text evidence="2">The sequence shown here is derived from an EMBL/GenBank/DDBJ whole genome shotgun (WGS) entry which is preliminary data.</text>
</comment>
<evidence type="ECO:0000256" key="1">
    <source>
        <dbReference type="SAM" id="Phobius"/>
    </source>
</evidence>
<protein>
    <recommendedName>
        <fullName evidence="4">Integral membrane protein</fullName>
    </recommendedName>
</protein>
<organism evidence="2 3">
    <name type="scientific">Streptomyces nogalater</name>
    <dbReference type="NCBI Taxonomy" id="38314"/>
    <lineage>
        <taxon>Bacteria</taxon>
        <taxon>Bacillati</taxon>
        <taxon>Actinomycetota</taxon>
        <taxon>Actinomycetes</taxon>
        <taxon>Kitasatosporales</taxon>
        <taxon>Streptomycetaceae</taxon>
        <taxon>Streptomyces</taxon>
    </lineage>
</organism>
<feature type="transmembrane region" description="Helical" evidence="1">
    <location>
        <begin position="127"/>
        <end position="149"/>
    </location>
</feature>
<proteinExistence type="predicted"/>
<keyword evidence="1" id="KW-1133">Transmembrane helix</keyword>
<evidence type="ECO:0000313" key="2">
    <source>
        <dbReference type="EMBL" id="MFC5654498.1"/>
    </source>
</evidence>
<gene>
    <name evidence="2" type="ORF">ACFP3J_03190</name>
</gene>
<feature type="transmembrane region" description="Helical" evidence="1">
    <location>
        <begin position="35"/>
        <end position="59"/>
    </location>
</feature>
<reference evidence="3" key="1">
    <citation type="journal article" date="2019" name="Int. J. Syst. Evol. Microbiol.">
        <title>The Global Catalogue of Microorganisms (GCM) 10K type strain sequencing project: providing services to taxonomists for standard genome sequencing and annotation.</title>
        <authorList>
            <consortium name="The Broad Institute Genomics Platform"/>
            <consortium name="The Broad Institute Genome Sequencing Center for Infectious Disease"/>
            <person name="Wu L."/>
            <person name="Ma J."/>
        </authorList>
    </citation>
    <scope>NUCLEOTIDE SEQUENCE [LARGE SCALE GENOMIC DNA]</scope>
    <source>
        <strain evidence="3">KCTC 5701</strain>
    </source>
</reference>
<dbReference type="RefSeq" id="WP_344347268.1">
    <property type="nucleotide sequence ID" value="NZ_BAAASM010000009.1"/>
</dbReference>
<evidence type="ECO:0000313" key="3">
    <source>
        <dbReference type="Proteomes" id="UP001596065"/>
    </source>
</evidence>
<keyword evidence="1" id="KW-0812">Transmembrane</keyword>